<evidence type="ECO:0000256" key="2">
    <source>
        <dbReference type="ARBA" id="ARBA00008566"/>
    </source>
</evidence>
<dbReference type="InterPro" id="IPR051629">
    <property type="entry name" value="Sulfite_efflux_TDT"/>
</dbReference>
<feature type="non-terminal residue" evidence="12">
    <location>
        <position position="709"/>
    </location>
</feature>
<feature type="transmembrane region" description="Helical" evidence="11">
    <location>
        <begin position="249"/>
        <end position="268"/>
    </location>
</feature>
<dbReference type="FunFam" id="1.50.10.150:FF:000004">
    <property type="entry name" value="Malic acid transporter"/>
    <property type="match status" value="1"/>
</dbReference>
<name>A0A3M6X7V8_HORWE</name>
<evidence type="ECO:0000256" key="11">
    <source>
        <dbReference type="SAM" id="Phobius"/>
    </source>
</evidence>
<evidence type="ECO:0000313" key="12">
    <source>
        <dbReference type="EMBL" id="RMX86630.1"/>
    </source>
</evidence>
<keyword evidence="5 11" id="KW-0812">Transmembrane</keyword>
<dbReference type="Proteomes" id="UP000282582">
    <property type="component" value="Unassembled WGS sequence"/>
</dbReference>
<sequence length="709" mass="76663">MDNPAVTANADQRIRTSEAQQSNDNGTGNDPTGPQAGSTLDDTNAPDRNNVKKRVGSSSKDEHGWRRIVRNFSPSWFSVTMGTGIVANIFYIIPWKAAWLHYLSIIFFVLTVVLFALAFIASVLRYTIWPQIWTVMIQDPTNSLYLGTIPMGFATIVEMWIFICVPAWGQGAAYVGWALWMLDSVVAVAVTVTLGILLMSASHQRSLDSITAAQLLPLAATIVAAGTGSEVAAVLPNPQQALGTIIASYVMWGMATPMALTVLVMYYQRLALHKMPPREVIVSAFLPLGPLGFGGYTILYLGKMAKQVFPQTHSLDPMAGSIAYVLGFFVALIMWGWGLLWFAFALAAIYKARPFPFNMGWWGFTFPLGVYSVSTILIGEELPSRFFKVLGTVFGTAVILLWVVIAAGTARGAWTGVLFNAPCLANLKEKHHSDKSGEEQGTTSVDRPTSTPSRVDSHNGRAETRDSVEETADTSASAAVRGGEDFRRLEVRVVGDGEAEEENAGDDCAEGHGALAADVLDVDGEAGDDRPRDADSRGDGVVAVGDVCGRVARAKVLRQEGVEERVTHTDARPAEPEQRGGEGELPSVEEGTDALARELGQLSLDDFQSAQLIVLNRIRVTANLIQNVLRQPRLRLVVLGDTVNDGYSLSLAAAREEELWRFEEVEEEEAADEHEECQGADSQDEVAPSPVVVLAAAGLLAASNVARLQ</sequence>
<feature type="transmembrane region" description="Helical" evidence="11">
    <location>
        <begin position="75"/>
        <end position="93"/>
    </location>
</feature>
<dbReference type="PANTHER" id="PTHR31686:SF2">
    <property type="entry name" value="C4-DICARBOXYLATE TRANSPORTER_MALIC ACID TRANSPORT PROTEIN"/>
    <property type="match status" value="1"/>
</dbReference>
<feature type="compositionally biased region" description="Polar residues" evidence="10">
    <location>
        <begin position="439"/>
        <end position="454"/>
    </location>
</feature>
<keyword evidence="3" id="KW-0813">Transport</keyword>
<evidence type="ECO:0000256" key="4">
    <source>
        <dbReference type="ARBA" id="ARBA00022475"/>
    </source>
</evidence>
<dbReference type="Pfam" id="PF03595">
    <property type="entry name" value="SLAC1"/>
    <property type="match status" value="1"/>
</dbReference>
<feature type="transmembrane region" description="Helical" evidence="11">
    <location>
        <begin position="210"/>
        <end position="229"/>
    </location>
</feature>
<comment type="function">
    <text evidence="8">Sulphite efflux pump required for the secretion of sulphite as a reducing agent. In the presence of sulphite, cystine in keratin is directly cleaved to cysteine and S-sulphocysteine, and thereby, reduced proteins become accessible to hydrolysis by a variety of secreted endo- and exoproteases. Excretion of sulphite mediated by an efflux pump also represents a detoxification pathway for dermatophytes during infection of the epidermal stratum corneum, hair and nails, which are rich in cysteine.</text>
</comment>
<feature type="transmembrane region" description="Helical" evidence="11">
    <location>
        <begin position="361"/>
        <end position="379"/>
    </location>
</feature>
<dbReference type="EMBL" id="QWIK01002440">
    <property type="protein sequence ID" value="RMX86630.1"/>
    <property type="molecule type" value="Genomic_DNA"/>
</dbReference>
<feature type="compositionally biased region" description="Basic and acidic residues" evidence="10">
    <location>
        <begin position="562"/>
        <end position="582"/>
    </location>
</feature>
<dbReference type="Gene3D" id="1.50.10.150">
    <property type="entry name" value="Voltage-dependent anion channel"/>
    <property type="match status" value="1"/>
</dbReference>
<feature type="region of interest" description="Disordered" evidence="10">
    <location>
        <begin position="1"/>
        <end position="59"/>
    </location>
</feature>
<keyword evidence="4" id="KW-1003">Cell membrane</keyword>
<dbReference type="InterPro" id="IPR004695">
    <property type="entry name" value="SLAC1/Mae1/Ssu1/TehA"/>
</dbReference>
<feature type="region of interest" description="Disordered" evidence="10">
    <location>
        <begin position="562"/>
        <end position="590"/>
    </location>
</feature>
<evidence type="ECO:0000256" key="3">
    <source>
        <dbReference type="ARBA" id="ARBA00022448"/>
    </source>
</evidence>
<evidence type="ECO:0000256" key="5">
    <source>
        <dbReference type="ARBA" id="ARBA00022692"/>
    </source>
</evidence>
<feature type="transmembrane region" description="Helical" evidence="11">
    <location>
        <begin position="144"/>
        <end position="168"/>
    </location>
</feature>
<dbReference type="GO" id="GO:0005886">
    <property type="term" value="C:plasma membrane"/>
    <property type="evidence" value="ECO:0007669"/>
    <property type="project" value="UniProtKB-SubCell"/>
</dbReference>
<feature type="transmembrane region" description="Helical" evidence="11">
    <location>
        <begin position="322"/>
        <end position="349"/>
    </location>
</feature>
<evidence type="ECO:0000256" key="6">
    <source>
        <dbReference type="ARBA" id="ARBA00022989"/>
    </source>
</evidence>
<feature type="region of interest" description="Disordered" evidence="10">
    <location>
        <begin position="430"/>
        <end position="481"/>
    </location>
</feature>
<feature type="transmembrane region" description="Helical" evidence="11">
    <location>
        <begin position="385"/>
        <end position="405"/>
    </location>
</feature>
<evidence type="ECO:0000313" key="13">
    <source>
        <dbReference type="Proteomes" id="UP000282582"/>
    </source>
</evidence>
<comment type="subcellular location">
    <subcellularLocation>
        <location evidence="1">Cell membrane</location>
        <topology evidence="1">Multi-pass membrane protein</topology>
    </subcellularLocation>
</comment>
<comment type="similarity">
    <text evidence="2">Belongs to the tellurite-resistance/dicarboxylate transporter (TDT) family.</text>
</comment>
<evidence type="ECO:0000256" key="10">
    <source>
        <dbReference type="SAM" id="MobiDB-lite"/>
    </source>
</evidence>
<accession>A0A3M6X7V8</accession>
<feature type="transmembrane region" description="Helical" evidence="11">
    <location>
        <begin position="174"/>
        <end position="198"/>
    </location>
</feature>
<dbReference type="InterPro" id="IPR038665">
    <property type="entry name" value="Voltage-dep_anion_channel_sf"/>
</dbReference>
<dbReference type="PANTHER" id="PTHR31686">
    <property type="match status" value="1"/>
</dbReference>
<organism evidence="12 13">
    <name type="scientific">Hortaea werneckii</name>
    <name type="common">Black yeast</name>
    <name type="synonym">Cladosporium werneckii</name>
    <dbReference type="NCBI Taxonomy" id="91943"/>
    <lineage>
        <taxon>Eukaryota</taxon>
        <taxon>Fungi</taxon>
        <taxon>Dikarya</taxon>
        <taxon>Ascomycota</taxon>
        <taxon>Pezizomycotina</taxon>
        <taxon>Dothideomycetes</taxon>
        <taxon>Dothideomycetidae</taxon>
        <taxon>Mycosphaerellales</taxon>
        <taxon>Teratosphaeriaceae</taxon>
        <taxon>Hortaea</taxon>
    </lineage>
</organism>
<gene>
    <name evidence="12" type="ORF">D0868_15118</name>
</gene>
<keyword evidence="7 11" id="KW-0472">Membrane</keyword>
<feature type="compositionally biased region" description="Basic and acidic residues" evidence="10">
    <location>
        <begin position="455"/>
        <end position="468"/>
    </location>
</feature>
<protein>
    <recommendedName>
        <fullName evidence="9">Sulfite efflux pump SSU1</fullName>
    </recommendedName>
</protein>
<keyword evidence="6 11" id="KW-1133">Transmembrane helix</keyword>
<evidence type="ECO:0000256" key="8">
    <source>
        <dbReference type="ARBA" id="ARBA00056100"/>
    </source>
</evidence>
<dbReference type="CDD" id="cd09318">
    <property type="entry name" value="TDT_SSU1"/>
    <property type="match status" value="1"/>
</dbReference>
<feature type="transmembrane region" description="Helical" evidence="11">
    <location>
        <begin position="280"/>
        <end position="302"/>
    </location>
</feature>
<evidence type="ECO:0000256" key="7">
    <source>
        <dbReference type="ARBA" id="ARBA00023136"/>
    </source>
</evidence>
<feature type="compositionally biased region" description="Polar residues" evidence="10">
    <location>
        <begin position="17"/>
        <end position="42"/>
    </location>
</feature>
<proteinExistence type="inferred from homology"/>
<reference evidence="12 13" key="1">
    <citation type="journal article" date="2018" name="BMC Genomics">
        <title>Genomic evidence for intraspecific hybridization in a clonal and extremely halotolerant yeast.</title>
        <authorList>
            <person name="Gostincar C."/>
            <person name="Stajich J.E."/>
            <person name="Zupancic J."/>
            <person name="Zalar P."/>
            <person name="Gunde-Cimerman N."/>
        </authorList>
    </citation>
    <scope>NUCLEOTIDE SEQUENCE [LARGE SCALE GENOMIC DNA]</scope>
    <source>
        <strain evidence="12 13">EXF-6654</strain>
    </source>
</reference>
<evidence type="ECO:0000256" key="9">
    <source>
        <dbReference type="ARBA" id="ARBA00072906"/>
    </source>
</evidence>
<dbReference type="GO" id="GO:0000319">
    <property type="term" value="F:sulfite transmembrane transporter activity"/>
    <property type="evidence" value="ECO:0007669"/>
    <property type="project" value="TreeGrafter"/>
</dbReference>
<evidence type="ECO:0000256" key="1">
    <source>
        <dbReference type="ARBA" id="ARBA00004651"/>
    </source>
</evidence>
<comment type="caution">
    <text evidence="12">The sequence shown here is derived from an EMBL/GenBank/DDBJ whole genome shotgun (WGS) entry which is preliminary data.</text>
</comment>
<feature type="transmembrane region" description="Helical" evidence="11">
    <location>
        <begin position="99"/>
        <end position="124"/>
    </location>
</feature>
<dbReference type="AlphaFoldDB" id="A0A3M6X7V8"/>